<evidence type="ECO:0000313" key="2">
    <source>
        <dbReference type="EMBL" id="EFR01557.1"/>
    </source>
</evidence>
<dbReference type="VEuPathDB" id="FungiDB:MGYG_04559"/>
<dbReference type="eggNOG" id="ENOG502RAFR">
    <property type="taxonomic scope" value="Eukaryota"/>
</dbReference>
<feature type="compositionally biased region" description="Acidic residues" evidence="1">
    <location>
        <begin position="222"/>
        <end position="252"/>
    </location>
</feature>
<feature type="region of interest" description="Disordered" evidence="1">
    <location>
        <begin position="1"/>
        <end position="40"/>
    </location>
</feature>
<reference evidence="3" key="1">
    <citation type="journal article" date="2012" name="MBio">
        <title>Comparative genome analysis of Trichophyton rubrum and related dermatophytes reveals candidate genes involved in infection.</title>
        <authorList>
            <person name="Martinez D.A."/>
            <person name="Oliver B.G."/>
            <person name="Graeser Y."/>
            <person name="Goldberg J.M."/>
            <person name="Li W."/>
            <person name="Martinez-Rossi N.M."/>
            <person name="Monod M."/>
            <person name="Shelest E."/>
            <person name="Barton R.C."/>
            <person name="Birch E."/>
            <person name="Brakhage A.A."/>
            <person name="Chen Z."/>
            <person name="Gurr S.J."/>
            <person name="Heiman D."/>
            <person name="Heitman J."/>
            <person name="Kosti I."/>
            <person name="Rossi A."/>
            <person name="Saif S."/>
            <person name="Samalova M."/>
            <person name="Saunders C.W."/>
            <person name="Shea T."/>
            <person name="Summerbell R.C."/>
            <person name="Xu J."/>
            <person name="Young S."/>
            <person name="Zeng Q."/>
            <person name="Birren B.W."/>
            <person name="Cuomo C.A."/>
            <person name="White T.C."/>
        </authorList>
    </citation>
    <scope>NUCLEOTIDE SEQUENCE [LARGE SCALE GENOMIC DNA]</scope>
    <source>
        <strain evidence="3">ATCC MYA-4604 / CBS 118893</strain>
    </source>
</reference>
<dbReference type="RefSeq" id="XP_003174387.1">
    <property type="nucleotide sequence ID" value="XM_003174339.1"/>
</dbReference>
<protein>
    <submittedName>
        <fullName evidence="2">Uncharacterized protein</fullName>
    </submittedName>
</protein>
<sequence length="252" mass="28598">MASSQDQGTQMPRLTENKTVSASARGRYTPGKAGNAARELTPSHLGRKWSDNEEAWLVVNSMKDITVPWLYANFPYPGRSQNSITGHLADMRLHNRLSRKWRHKTWDNEPPYSLREDIEIMQWHRAGGSIIARANYLCRDEELVEKVREAEEAARDALDARDEAWYDAKEEIPEESVDPSALRMMNRILFRTESDTIVKICDAISKSLANRDDFSLSSSEKEEGEIDAENEDANDEDADYEDAEDGDAGDEA</sequence>
<keyword evidence="3" id="KW-1185">Reference proteome</keyword>
<dbReference type="EMBL" id="DS989824">
    <property type="protein sequence ID" value="EFR01557.1"/>
    <property type="molecule type" value="Genomic_DNA"/>
</dbReference>
<dbReference type="OrthoDB" id="4196188at2759"/>
<evidence type="ECO:0000256" key="1">
    <source>
        <dbReference type="SAM" id="MobiDB-lite"/>
    </source>
</evidence>
<dbReference type="InParanoid" id="E4UTR4"/>
<feature type="compositionally biased region" description="Polar residues" evidence="1">
    <location>
        <begin position="1"/>
        <end position="22"/>
    </location>
</feature>
<accession>E4UTR4</accession>
<gene>
    <name evidence="2" type="ORF">MGYG_04559</name>
</gene>
<organism evidence="3">
    <name type="scientific">Arthroderma gypseum (strain ATCC MYA-4604 / CBS 118893)</name>
    <name type="common">Microsporum gypseum</name>
    <dbReference type="NCBI Taxonomy" id="535722"/>
    <lineage>
        <taxon>Eukaryota</taxon>
        <taxon>Fungi</taxon>
        <taxon>Dikarya</taxon>
        <taxon>Ascomycota</taxon>
        <taxon>Pezizomycotina</taxon>
        <taxon>Eurotiomycetes</taxon>
        <taxon>Eurotiomycetidae</taxon>
        <taxon>Onygenales</taxon>
        <taxon>Arthrodermataceae</taxon>
        <taxon>Nannizzia</taxon>
    </lineage>
</organism>
<dbReference type="GeneID" id="10029681"/>
<name>E4UTR4_ARTGP</name>
<evidence type="ECO:0000313" key="3">
    <source>
        <dbReference type="Proteomes" id="UP000002669"/>
    </source>
</evidence>
<dbReference type="OMA" id="DIEIMQW"/>
<dbReference type="Proteomes" id="UP000002669">
    <property type="component" value="Unassembled WGS sequence"/>
</dbReference>
<dbReference type="AlphaFoldDB" id="E4UTR4"/>
<dbReference type="HOGENOM" id="CLU_090758_0_0_1"/>
<feature type="region of interest" description="Disordered" evidence="1">
    <location>
        <begin position="212"/>
        <end position="252"/>
    </location>
</feature>
<proteinExistence type="predicted"/>